<dbReference type="OrthoDB" id="462848at2"/>
<comment type="caution">
    <text evidence="3">The sequence shown here is derived from an EMBL/GenBank/DDBJ whole genome shotgun (WGS) entry which is preliminary data.</text>
</comment>
<evidence type="ECO:0000256" key="1">
    <source>
        <dbReference type="SAM" id="Phobius"/>
    </source>
</evidence>
<name>A0A0M1P5M2_9BACL</name>
<dbReference type="InterPro" id="IPR013766">
    <property type="entry name" value="Thioredoxin_domain"/>
</dbReference>
<keyword evidence="1" id="KW-1133">Transmembrane helix</keyword>
<keyword evidence="4" id="KW-1185">Reference proteome</keyword>
<dbReference type="Proteomes" id="UP000036932">
    <property type="component" value="Unassembled WGS sequence"/>
</dbReference>
<dbReference type="PATRIC" id="fig|1705565.3.peg.4313"/>
<dbReference type="AlphaFoldDB" id="A0A0M1P5M2"/>
<evidence type="ECO:0000313" key="4">
    <source>
        <dbReference type="Proteomes" id="UP000036932"/>
    </source>
</evidence>
<proteinExistence type="predicted"/>
<dbReference type="Gene3D" id="3.40.30.10">
    <property type="entry name" value="Glutaredoxin"/>
    <property type="match status" value="1"/>
</dbReference>
<keyword evidence="1" id="KW-0472">Membrane</keyword>
<evidence type="ECO:0000259" key="2">
    <source>
        <dbReference type="PROSITE" id="PS51352"/>
    </source>
</evidence>
<dbReference type="PROSITE" id="PS51352">
    <property type="entry name" value="THIOREDOXIN_2"/>
    <property type="match status" value="1"/>
</dbReference>
<feature type="domain" description="Thioredoxin" evidence="2">
    <location>
        <begin position="46"/>
        <end position="178"/>
    </location>
</feature>
<dbReference type="EMBL" id="LIUT01000001">
    <property type="protein sequence ID" value="KOR89702.1"/>
    <property type="molecule type" value="Genomic_DNA"/>
</dbReference>
<sequence>MNTIFWISYISLWILVVPLVILNLVLFRQLGIMVMGTARGVNQSGIPVGKKIPRATTTTLQGAEWSTSELIGTPSIMLFGSPTCKECADILPDFRRIARMNNVKPILLLFSSVDLASDYVRKMAYDDEVLIASSEFANHLDVQVTPYAYAVDLNGVIRHKGLVNSREQLEAYAIASRAS</sequence>
<protein>
    <submittedName>
        <fullName evidence="3">Methylamine dehydrogenase</fullName>
    </submittedName>
</protein>
<dbReference type="SUPFAM" id="SSF52833">
    <property type="entry name" value="Thioredoxin-like"/>
    <property type="match status" value="1"/>
</dbReference>
<gene>
    <name evidence="3" type="ORF">AM231_11525</name>
</gene>
<feature type="transmembrane region" description="Helical" evidence="1">
    <location>
        <begin position="6"/>
        <end position="27"/>
    </location>
</feature>
<dbReference type="RefSeq" id="WP_054402732.1">
    <property type="nucleotide sequence ID" value="NZ_LIUT01000001.1"/>
</dbReference>
<accession>A0A0M1P5M2</accession>
<organism evidence="3 4">
    <name type="scientific">Paenibacillus solani</name>
    <dbReference type="NCBI Taxonomy" id="1705565"/>
    <lineage>
        <taxon>Bacteria</taxon>
        <taxon>Bacillati</taxon>
        <taxon>Bacillota</taxon>
        <taxon>Bacilli</taxon>
        <taxon>Bacillales</taxon>
        <taxon>Paenibacillaceae</taxon>
        <taxon>Paenibacillus</taxon>
    </lineage>
</organism>
<reference evidence="4" key="1">
    <citation type="submission" date="2015-08" db="EMBL/GenBank/DDBJ databases">
        <title>Genome sequencing project for genomic taxonomy and phylogenomics of Bacillus-like bacteria.</title>
        <authorList>
            <person name="Liu B."/>
            <person name="Wang J."/>
            <person name="Zhu Y."/>
            <person name="Liu G."/>
            <person name="Chen Q."/>
            <person name="Chen Z."/>
            <person name="Lan J."/>
            <person name="Che J."/>
            <person name="Ge C."/>
            <person name="Shi H."/>
            <person name="Pan Z."/>
            <person name="Liu X."/>
        </authorList>
    </citation>
    <scope>NUCLEOTIDE SEQUENCE [LARGE SCALE GENOMIC DNA]</scope>
    <source>
        <strain evidence="4">FJAT-22460</strain>
    </source>
</reference>
<evidence type="ECO:0000313" key="3">
    <source>
        <dbReference type="EMBL" id="KOR89702.1"/>
    </source>
</evidence>
<dbReference type="InterPro" id="IPR036249">
    <property type="entry name" value="Thioredoxin-like_sf"/>
</dbReference>
<keyword evidence="1" id="KW-0812">Transmembrane</keyword>